<evidence type="ECO:0000313" key="3">
    <source>
        <dbReference type="Proteomes" id="UP001187192"/>
    </source>
</evidence>
<keyword evidence="3" id="KW-1185">Reference proteome</keyword>
<protein>
    <recommendedName>
        <fullName evidence="1">DUF4378 domain-containing protein</fullName>
    </recommendedName>
</protein>
<dbReference type="AlphaFoldDB" id="A0AA87ZL20"/>
<dbReference type="PANTHER" id="PTHR37613:SF4">
    <property type="entry name" value="DUF4378 DOMAIN-CONTAINING PROTEIN"/>
    <property type="match status" value="1"/>
</dbReference>
<reference evidence="2" key="1">
    <citation type="submission" date="2023-07" db="EMBL/GenBank/DDBJ databases">
        <title>draft genome sequence of fig (Ficus carica).</title>
        <authorList>
            <person name="Takahashi T."/>
            <person name="Nishimura K."/>
        </authorList>
    </citation>
    <scope>NUCLEOTIDE SEQUENCE</scope>
</reference>
<sequence length="374" mass="42168">MASSTITKPAKQLGELLQQQQEPFVLDLYLIERGYVKKGLNFNLESGFRGCNGNSNKFSRKGLPRCSKILRAILNKFARNSDRRNTKTREGKISVNGQEVAKQDWFSSVSSTTLFNSFSESDRDDSPTNSTAAETLVALRLSNMTEEEVSAGGEFQCQLTANTKQHSPVSVLEQLPSSKLNVRTRRDQENEATCTVILPNKLITEDADSMFSASLCELNFHSDSQKQIMRTSTGIRNNPMELMGSNNYSPQFQKSKSMVQQTRRLLFDCVREIVESHAKEERVKKCQQGFLGPEEVGKLLWEKMKVWGKKVGDETNNTTYLLGLDSFDSAQEWFGFDQEKREICSEIGDSIAEEIVNEFVIELGNCDSLAPFTR</sequence>
<gene>
    <name evidence="2" type="ORF">TIFTF001_005598</name>
</gene>
<feature type="domain" description="DUF4378" evidence="1">
    <location>
        <begin position="256"/>
        <end position="358"/>
    </location>
</feature>
<comment type="caution">
    <text evidence="2">The sequence shown here is derived from an EMBL/GenBank/DDBJ whole genome shotgun (WGS) entry which is preliminary data.</text>
</comment>
<accession>A0AA87ZL20</accession>
<organism evidence="2 3">
    <name type="scientific">Ficus carica</name>
    <name type="common">Common fig</name>
    <dbReference type="NCBI Taxonomy" id="3494"/>
    <lineage>
        <taxon>Eukaryota</taxon>
        <taxon>Viridiplantae</taxon>
        <taxon>Streptophyta</taxon>
        <taxon>Embryophyta</taxon>
        <taxon>Tracheophyta</taxon>
        <taxon>Spermatophyta</taxon>
        <taxon>Magnoliopsida</taxon>
        <taxon>eudicotyledons</taxon>
        <taxon>Gunneridae</taxon>
        <taxon>Pentapetalae</taxon>
        <taxon>rosids</taxon>
        <taxon>fabids</taxon>
        <taxon>Rosales</taxon>
        <taxon>Moraceae</taxon>
        <taxon>Ficeae</taxon>
        <taxon>Ficus</taxon>
    </lineage>
</organism>
<dbReference type="PANTHER" id="PTHR37613">
    <property type="entry name" value="DUF4378 DOMAIN PROTEIN"/>
    <property type="match status" value="1"/>
</dbReference>
<proteinExistence type="predicted"/>
<evidence type="ECO:0000313" key="2">
    <source>
        <dbReference type="EMBL" id="GMN35897.1"/>
    </source>
</evidence>
<name>A0AA87ZL20_FICCA</name>
<dbReference type="Pfam" id="PF14309">
    <property type="entry name" value="DUF4378"/>
    <property type="match status" value="1"/>
</dbReference>
<dbReference type="EMBL" id="BTGU01000005">
    <property type="protein sequence ID" value="GMN35897.1"/>
    <property type="molecule type" value="Genomic_DNA"/>
</dbReference>
<dbReference type="Proteomes" id="UP001187192">
    <property type="component" value="Unassembled WGS sequence"/>
</dbReference>
<evidence type="ECO:0000259" key="1">
    <source>
        <dbReference type="Pfam" id="PF14309"/>
    </source>
</evidence>
<dbReference type="InterPro" id="IPR025486">
    <property type="entry name" value="DUF4378"/>
</dbReference>